<dbReference type="FunFam" id="3.40.630.10:FF:000008">
    <property type="entry name" value="Endoplasmic reticulum metallopeptidase 1"/>
    <property type="match status" value="1"/>
</dbReference>
<keyword evidence="17" id="KW-1185">Reference proteome</keyword>
<evidence type="ECO:0000256" key="8">
    <source>
        <dbReference type="ARBA" id="ARBA00022824"/>
    </source>
</evidence>
<organism evidence="17 18">
    <name type="scientific">Rhodamnia argentea</name>
    <dbReference type="NCBI Taxonomy" id="178133"/>
    <lineage>
        <taxon>Eukaryota</taxon>
        <taxon>Viridiplantae</taxon>
        <taxon>Streptophyta</taxon>
        <taxon>Embryophyta</taxon>
        <taxon>Tracheophyta</taxon>
        <taxon>Spermatophyta</taxon>
        <taxon>Magnoliopsida</taxon>
        <taxon>eudicotyledons</taxon>
        <taxon>Gunneridae</taxon>
        <taxon>Pentapetalae</taxon>
        <taxon>rosids</taxon>
        <taxon>malvids</taxon>
        <taxon>Myrtales</taxon>
        <taxon>Myrtaceae</taxon>
        <taxon>Myrtoideae</taxon>
        <taxon>Myrteae</taxon>
        <taxon>Australasian group</taxon>
        <taxon>Rhodamnia</taxon>
    </lineage>
</organism>
<evidence type="ECO:0000256" key="3">
    <source>
        <dbReference type="ARBA" id="ARBA00010918"/>
    </source>
</evidence>
<keyword evidence="8" id="KW-0256">Endoplasmic reticulum</keyword>
<feature type="transmembrane region" description="Helical" evidence="14">
    <location>
        <begin position="369"/>
        <end position="391"/>
    </location>
</feature>
<dbReference type="Pfam" id="PF22248">
    <property type="entry name" value="ERMP1_C"/>
    <property type="match status" value="1"/>
</dbReference>
<keyword evidence="12 14" id="KW-0472">Membrane</keyword>
<feature type="transmembrane region" description="Helical" evidence="14">
    <location>
        <begin position="445"/>
        <end position="469"/>
    </location>
</feature>
<dbReference type="KEGG" id="rarg:115749358"/>
<dbReference type="OrthoDB" id="76293at2759"/>
<comment type="cofactor">
    <cofactor evidence="1">
        <name>Zn(2+)</name>
        <dbReference type="ChEBI" id="CHEBI:29105"/>
    </cofactor>
</comment>
<feature type="transmembrane region" description="Helical" evidence="14">
    <location>
        <begin position="621"/>
        <end position="640"/>
    </location>
</feature>
<feature type="domain" description="Endoplasmic reticulum metallopeptidase 1-like C-terminal" evidence="16">
    <location>
        <begin position="646"/>
        <end position="868"/>
    </location>
</feature>
<keyword evidence="4" id="KW-0645">Protease</keyword>
<evidence type="ECO:0000256" key="14">
    <source>
        <dbReference type="SAM" id="Phobius"/>
    </source>
</evidence>
<dbReference type="PANTHER" id="PTHR12147">
    <property type="entry name" value="METALLOPEPTIDASE M28 FAMILY MEMBER"/>
    <property type="match status" value="1"/>
</dbReference>
<evidence type="ECO:0000256" key="7">
    <source>
        <dbReference type="ARBA" id="ARBA00022801"/>
    </source>
</evidence>
<evidence type="ECO:0000256" key="6">
    <source>
        <dbReference type="ARBA" id="ARBA00022723"/>
    </source>
</evidence>
<proteinExistence type="inferred from homology"/>
<dbReference type="GO" id="GO:0005789">
    <property type="term" value="C:endoplasmic reticulum membrane"/>
    <property type="evidence" value="ECO:0007669"/>
    <property type="project" value="UniProtKB-SubCell"/>
</dbReference>
<feature type="transmembrane region" description="Helical" evidence="14">
    <location>
        <begin position="411"/>
        <end position="433"/>
    </location>
</feature>
<dbReference type="Proteomes" id="UP000827889">
    <property type="component" value="Chromosome 6"/>
</dbReference>
<comment type="similarity">
    <text evidence="3">Belongs to the peptidase M28 family.</text>
</comment>
<evidence type="ECO:0000256" key="4">
    <source>
        <dbReference type="ARBA" id="ARBA00022670"/>
    </source>
</evidence>
<feature type="transmembrane region" description="Helical" evidence="14">
    <location>
        <begin position="12"/>
        <end position="32"/>
    </location>
</feature>
<sequence>MALSFWSSRDAPGFKLLLSLAVMYGLMSILVYHRVQMKFVDPLGVDAPPDRFSEARAVEHVRVLAQDIGGRQEGTPGLQEAARYIKSQLEMFKNRAGPKLKVEVEESTVAGSFNMMFLGHSISLGYRNHTNVVARISSLYSQDTDPSLLVNGHFDSPLGSPGAGDCGSCVASMLELARLIVDADWIPPRPIIFLFNGAEELFMLGSHGFMTTHRWRDSIGAFINVEASGTGGPDLVCQSGPGSWPSLVYAESAIYPMAHSAAQDVFPVIPGDTDYRIFSQDYGNIPGLDIIFLLGGYFYHTSYDTVDRLLPGSVQARGDNLFSLMKAFTTSSMLRNAHERERIGSTGSDERAVFFDYLSWILIYYPRRVAVVLHCVPIGIFFVMPFLLHLLNFGSRSWFAILCDFVKGTMLHSAGIILGVLFPVVFSILRLLFSSFAMNWFATPYLAFIMFIPSSVVGLLVPRIVWNNFPLSQEISNLKLSKEVLFDEARFWGAFGFYSLVTLAYLLAGLSGGFVTFMLSTAMLLSWISFSLAIRSSSRHSPWSTVAFVIPLIPCLTYSVYFGGFLIQFLIEKMGMMGSVPPPYGFFVPDIVVAAVTGLATGWSVGPLIPICGRWLAKSSILQFLVHLTVLTMAVSSQLFPYSRDAPKRVVFQHTFLTAGGNQVLNSSYDLGIVDSNPLPFLFKYAPEVAKEMHISPDFSFDAANLSYRENWMGIFPVSFLFSRSLKVPAQSEDILKHHQAFPHLSAYKSQSSGDSFRRIYLEFSLGSLNEVWVAVLNITGPLSGWSFADEALPAPEAAGGGPPSYICRLSGYSNENWTFWLEASSSKDLRVDVNVVDQHLVDAAAKLKSVFPDWVDVIAYSNFMSTYTF</sequence>
<evidence type="ECO:0000256" key="5">
    <source>
        <dbReference type="ARBA" id="ARBA00022692"/>
    </source>
</evidence>
<evidence type="ECO:0000256" key="9">
    <source>
        <dbReference type="ARBA" id="ARBA00022833"/>
    </source>
</evidence>
<dbReference type="SUPFAM" id="SSF53187">
    <property type="entry name" value="Zn-dependent exopeptidases"/>
    <property type="match status" value="1"/>
</dbReference>
<dbReference type="Pfam" id="PF04389">
    <property type="entry name" value="Peptidase_M28"/>
    <property type="match status" value="1"/>
</dbReference>
<keyword evidence="5 14" id="KW-0812">Transmembrane</keyword>
<dbReference type="CDD" id="cd03875">
    <property type="entry name" value="M28_Fxna_like"/>
    <property type="match status" value="1"/>
</dbReference>
<evidence type="ECO:0000256" key="10">
    <source>
        <dbReference type="ARBA" id="ARBA00022989"/>
    </source>
</evidence>
<dbReference type="AlphaFoldDB" id="A0A8B8Q4G7"/>
<keyword evidence="11" id="KW-0482">Metalloprotease</keyword>
<protein>
    <submittedName>
        <fullName evidence="18">Endoplasmic reticulum metallopeptidase 1</fullName>
    </submittedName>
</protein>
<evidence type="ECO:0000256" key="2">
    <source>
        <dbReference type="ARBA" id="ARBA00004477"/>
    </source>
</evidence>
<gene>
    <name evidence="18" type="primary">LOC115749358</name>
</gene>
<evidence type="ECO:0000256" key="1">
    <source>
        <dbReference type="ARBA" id="ARBA00001947"/>
    </source>
</evidence>
<feature type="domain" description="Peptidase M28" evidence="15">
    <location>
        <begin position="131"/>
        <end position="324"/>
    </location>
</feature>
<dbReference type="GO" id="GO:0046872">
    <property type="term" value="F:metal ion binding"/>
    <property type="evidence" value="ECO:0007669"/>
    <property type="project" value="UniProtKB-KW"/>
</dbReference>
<dbReference type="InterPro" id="IPR045175">
    <property type="entry name" value="M28_fam"/>
</dbReference>
<evidence type="ECO:0000313" key="17">
    <source>
        <dbReference type="Proteomes" id="UP000827889"/>
    </source>
</evidence>
<feature type="transmembrane region" description="Helical" evidence="14">
    <location>
        <begin position="583"/>
        <end position="609"/>
    </location>
</feature>
<dbReference type="GeneID" id="115749358"/>
<feature type="transmembrane region" description="Helical" evidence="14">
    <location>
        <begin position="514"/>
        <end position="534"/>
    </location>
</feature>
<dbReference type="InterPro" id="IPR053973">
    <property type="entry name" value="ERMP1-like_C"/>
</dbReference>
<keyword evidence="10 14" id="KW-1133">Transmembrane helix</keyword>
<keyword evidence="6" id="KW-0479">Metal-binding</keyword>
<evidence type="ECO:0000256" key="13">
    <source>
        <dbReference type="ARBA" id="ARBA00023180"/>
    </source>
</evidence>
<comment type="subcellular location">
    <subcellularLocation>
        <location evidence="2">Endoplasmic reticulum membrane</location>
        <topology evidence="2">Multi-pass membrane protein</topology>
    </subcellularLocation>
</comment>
<keyword evidence="9" id="KW-0862">Zinc</keyword>
<dbReference type="InterPro" id="IPR007484">
    <property type="entry name" value="Peptidase_M28"/>
</dbReference>
<dbReference type="GO" id="GO:0008235">
    <property type="term" value="F:metalloexopeptidase activity"/>
    <property type="evidence" value="ECO:0007669"/>
    <property type="project" value="InterPro"/>
</dbReference>
<dbReference type="RefSeq" id="XP_030541986.1">
    <property type="nucleotide sequence ID" value="XM_030686126.2"/>
</dbReference>
<evidence type="ECO:0000259" key="15">
    <source>
        <dbReference type="Pfam" id="PF04389"/>
    </source>
</evidence>
<feature type="transmembrane region" description="Helical" evidence="14">
    <location>
        <begin position="546"/>
        <end position="571"/>
    </location>
</feature>
<evidence type="ECO:0000259" key="16">
    <source>
        <dbReference type="Pfam" id="PF22248"/>
    </source>
</evidence>
<dbReference type="GO" id="GO:0006508">
    <property type="term" value="P:proteolysis"/>
    <property type="evidence" value="ECO:0007669"/>
    <property type="project" value="UniProtKB-KW"/>
</dbReference>
<dbReference type="PANTHER" id="PTHR12147:SF22">
    <property type="entry name" value="ENDOPLASMIC RETICULUM METALLOPEPTIDASE 1"/>
    <property type="match status" value="1"/>
</dbReference>
<keyword evidence="7" id="KW-0378">Hydrolase</keyword>
<keyword evidence="13" id="KW-0325">Glycoprotein</keyword>
<reference evidence="18" key="1">
    <citation type="submission" date="2025-08" db="UniProtKB">
        <authorList>
            <consortium name="RefSeq"/>
        </authorList>
    </citation>
    <scope>IDENTIFICATION</scope>
    <source>
        <tissue evidence="18">Leaf</tissue>
    </source>
</reference>
<evidence type="ECO:0000256" key="11">
    <source>
        <dbReference type="ARBA" id="ARBA00023049"/>
    </source>
</evidence>
<evidence type="ECO:0000313" key="18">
    <source>
        <dbReference type="RefSeq" id="XP_030541986.1"/>
    </source>
</evidence>
<dbReference type="InterPro" id="IPR048024">
    <property type="entry name" value="Fxna-like_M28_dom"/>
</dbReference>
<accession>A0A8B8Q4G7</accession>
<name>A0A8B8Q4G7_9MYRT</name>
<evidence type="ECO:0000256" key="12">
    <source>
        <dbReference type="ARBA" id="ARBA00023136"/>
    </source>
</evidence>
<dbReference type="Gene3D" id="3.40.630.10">
    <property type="entry name" value="Zn peptidases"/>
    <property type="match status" value="1"/>
</dbReference>